<accession>A0A9P8PC53</accession>
<dbReference type="Gene3D" id="3.40.50.1820">
    <property type="entry name" value="alpha/beta hydrolase"/>
    <property type="match status" value="1"/>
</dbReference>
<reference evidence="3" key="1">
    <citation type="journal article" date="2021" name="Open Biol.">
        <title>Shared evolutionary footprints suggest mitochondrial oxidative damage underlies multiple complex I losses in fungi.</title>
        <authorList>
            <person name="Schikora-Tamarit M.A."/>
            <person name="Marcet-Houben M."/>
            <person name="Nosek J."/>
            <person name="Gabaldon T."/>
        </authorList>
    </citation>
    <scope>NUCLEOTIDE SEQUENCE</scope>
    <source>
        <strain evidence="3">CBS6075</strain>
    </source>
</reference>
<organism evidence="3 4">
    <name type="scientific">Ogataea philodendri</name>
    <dbReference type="NCBI Taxonomy" id="1378263"/>
    <lineage>
        <taxon>Eukaryota</taxon>
        <taxon>Fungi</taxon>
        <taxon>Dikarya</taxon>
        <taxon>Ascomycota</taxon>
        <taxon>Saccharomycotina</taxon>
        <taxon>Pichiomycetes</taxon>
        <taxon>Pichiales</taxon>
        <taxon>Pichiaceae</taxon>
        <taxon>Ogataea</taxon>
    </lineage>
</organism>
<dbReference type="GO" id="GO:0016787">
    <property type="term" value="F:hydrolase activity"/>
    <property type="evidence" value="ECO:0007669"/>
    <property type="project" value="UniProtKB-KW"/>
</dbReference>
<name>A0A9P8PC53_9ASCO</name>
<dbReference type="SUPFAM" id="SSF53474">
    <property type="entry name" value="alpha/beta-Hydrolases"/>
    <property type="match status" value="1"/>
</dbReference>
<dbReference type="RefSeq" id="XP_046063289.1">
    <property type="nucleotide sequence ID" value="XM_046203521.1"/>
</dbReference>
<proteinExistence type="predicted"/>
<keyword evidence="4" id="KW-1185">Reference proteome</keyword>
<evidence type="ECO:0000313" key="4">
    <source>
        <dbReference type="Proteomes" id="UP000769157"/>
    </source>
</evidence>
<dbReference type="EMBL" id="JAEUBE010000158">
    <property type="protein sequence ID" value="KAH3668875.1"/>
    <property type="molecule type" value="Genomic_DNA"/>
</dbReference>
<feature type="domain" description="BD-FAE-like" evidence="2">
    <location>
        <begin position="27"/>
        <end position="243"/>
    </location>
</feature>
<evidence type="ECO:0000313" key="3">
    <source>
        <dbReference type="EMBL" id="KAH3668875.1"/>
    </source>
</evidence>
<dbReference type="OrthoDB" id="420264at2759"/>
<dbReference type="PANTHER" id="PTHR48081">
    <property type="entry name" value="AB HYDROLASE SUPERFAMILY PROTEIN C4A8.06C"/>
    <property type="match status" value="1"/>
</dbReference>
<dbReference type="InterPro" id="IPR050300">
    <property type="entry name" value="GDXG_lipolytic_enzyme"/>
</dbReference>
<reference evidence="3" key="2">
    <citation type="submission" date="2021-01" db="EMBL/GenBank/DDBJ databases">
        <authorList>
            <person name="Schikora-Tamarit M.A."/>
        </authorList>
    </citation>
    <scope>NUCLEOTIDE SEQUENCE</scope>
    <source>
        <strain evidence="3">CBS6075</strain>
    </source>
</reference>
<comment type="caution">
    <text evidence="3">The sequence shown here is derived from an EMBL/GenBank/DDBJ whole genome shotgun (WGS) entry which is preliminary data.</text>
</comment>
<dbReference type="AlphaFoldDB" id="A0A9P8PC53"/>
<sequence>MVVESTKVYRYGTQSVRQMVKHYVLSVPKSKVKWTEPIVYIHGGAWVGETHTYDEFSPLINRLDRQLNNGEYSLSQETTQIEFFAIDYRLSPEIVHPHHILDVLEALHFIHQLGTKQVSVVGHSAGSTMITQIMEHDKFLTAYDINFTSPIPSLTSVVFLDGIYSIKTMLEEYPSYEQEFVSTAFKTETDWLDNCNMVKDDLTTEEKATIKAKFERLRSVVVTHSTKDELLSTKQPETFCSWLESLPFTNYKYIVQDMGLHNQTYESDVLLSIIVEHVLN</sequence>
<evidence type="ECO:0000259" key="2">
    <source>
        <dbReference type="Pfam" id="PF20434"/>
    </source>
</evidence>
<evidence type="ECO:0000256" key="1">
    <source>
        <dbReference type="ARBA" id="ARBA00022801"/>
    </source>
</evidence>
<dbReference type="GeneID" id="70234597"/>
<protein>
    <recommendedName>
        <fullName evidence="2">BD-FAE-like domain-containing protein</fullName>
    </recommendedName>
</protein>
<dbReference type="PANTHER" id="PTHR48081:SF33">
    <property type="entry name" value="KYNURENINE FORMAMIDASE"/>
    <property type="match status" value="1"/>
</dbReference>
<dbReference type="Pfam" id="PF20434">
    <property type="entry name" value="BD-FAE"/>
    <property type="match status" value="1"/>
</dbReference>
<dbReference type="InterPro" id="IPR049492">
    <property type="entry name" value="BD-FAE-like_dom"/>
</dbReference>
<dbReference type="InterPro" id="IPR029058">
    <property type="entry name" value="AB_hydrolase_fold"/>
</dbReference>
<gene>
    <name evidence="3" type="ORF">OGAPHI_002630</name>
</gene>
<keyword evidence="1" id="KW-0378">Hydrolase</keyword>
<dbReference type="Proteomes" id="UP000769157">
    <property type="component" value="Unassembled WGS sequence"/>
</dbReference>